<proteinExistence type="predicted"/>
<comment type="caution">
    <text evidence="1">The sequence shown here is derived from an EMBL/GenBank/DDBJ whole genome shotgun (WGS) entry which is preliminary data.</text>
</comment>
<dbReference type="EMBL" id="JAHIBW010000015">
    <property type="protein sequence ID" value="KAG7303919.1"/>
    <property type="molecule type" value="Genomic_DNA"/>
</dbReference>
<organism evidence="1 2">
    <name type="scientific">Plutella xylostella</name>
    <name type="common">Diamondback moth</name>
    <name type="synonym">Plutella maculipennis</name>
    <dbReference type="NCBI Taxonomy" id="51655"/>
    <lineage>
        <taxon>Eukaryota</taxon>
        <taxon>Metazoa</taxon>
        <taxon>Ecdysozoa</taxon>
        <taxon>Arthropoda</taxon>
        <taxon>Hexapoda</taxon>
        <taxon>Insecta</taxon>
        <taxon>Pterygota</taxon>
        <taxon>Neoptera</taxon>
        <taxon>Endopterygota</taxon>
        <taxon>Lepidoptera</taxon>
        <taxon>Glossata</taxon>
        <taxon>Ditrysia</taxon>
        <taxon>Yponomeutoidea</taxon>
        <taxon>Plutellidae</taxon>
        <taxon>Plutella</taxon>
    </lineage>
</organism>
<evidence type="ECO:0000313" key="1">
    <source>
        <dbReference type="EMBL" id="KAG7303919.1"/>
    </source>
</evidence>
<protein>
    <submittedName>
        <fullName evidence="1">Uncharacterized protein</fullName>
    </submittedName>
</protein>
<dbReference type="Proteomes" id="UP000823941">
    <property type="component" value="Chromosome 15"/>
</dbReference>
<name>A0ABQ7QGL4_PLUXY</name>
<gene>
    <name evidence="1" type="ORF">JYU34_010832</name>
</gene>
<evidence type="ECO:0000313" key="2">
    <source>
        <dbReference type="Proteomes" id="UP000823941"/>
    </source>
</evidence>
<feature type="non-terminal residue" evidence="1">
    <location>
        <position position="1"/>
    </location>
</feature>
<keyword evidence="2" id="KW-1185">Reference proteome</keyword>
<reference evidence="1 2" key="1">
    <citation type="submission" date="2021-06" db="EMBL/GenBank/DDBJ databases">
        <title>A haploid diamondback moth (Plutella xylostella L.) genome assembly resolves 31 chromosomes and identifies a diamide resistance mutation.</title>
        <authorList>
            <person name="Ward C.M."/>
            <person name="Perry K.D."/>
            <person name="Baker G."/>
            <person name="Powis K."/>
            <person name="Heckel D.G."/>
            <person name="Baxter S.W."/>
        </authorList>
    </citation>
    <scope>NUCLEOTIDE SEQUENCE [LARGE SCALE GENOMIC DNA]</scope>
    <source>
        <strain evidence="1 2">LV</strain>
        <tissue evidence="1">Single pupa</tissue>
    </source>
</reference>
<sequence length="72" mass="8529">QSIRMIAIWEWHNFNEGMSQQIHKWQGVRTTRFKTILRFAFSVHVKLLKADERTGLHGFYIADVDNFVPPIT</sequence>
<accession>A0ABQ7QGL4</accession>